<dbReference type="OrthoDB" id="1888797at2759"/>
<evidence type="ECO:0000313" key="2">
    <source>
        <dbReference type="EMBL" id="VFQ61436.1"/>
    </source>
</evidence>
<evidence type="ECO:0000256" key="1">
    <source>
        <dbReference type="SAM" id="MobiDB-lite"/>
    </source>
</evidence>
<evidence type="ECO:0000313" key="3">
    <source>
        <dbReference type="Proteomes" id="UP000595140"/>
    </source>
</evidence>
<dbReference type="Proteomes" id="UP000595140">
    <property type="component" value="Unassembled WGS sequence"/>
</dbReference>
<reference evidence="2 3" key="1">
    <citation type="submission" date="2018-04" db="EMBL/GenBank/DDBJ databases">
        <authorList>
            <person name="Vogel A."/>
        </authorList>
    </citation>
    <scope>NUCLEOTIDE SEQUENCE [LARGE SCALE GENOMIC DNA]</scope>
</reference>
<dbReference type="PANTHER" id="PTHR34567:SF3">
    <property type="entry name" value="FK506-BINDING-LIKE PROTEIN"/>
    <property type="match status" value="1"/>
</dbReference>
<accession>A0A484KHL9</accession>
<feature type="compositionally biased region" description="Polar residues" evidence="1">
    <location>
        <begin position="192"/>
        <end position="209"/>
    </location>
</feature>
<keyword evidence="3" id="KW-1185">Reference proteome</keyword>
<organism evidence="2 3">
    <name type="scientific">Cuscuta campestris</name>
    <dbReference type="NCBI Taxonomy" id="132261"/>
    <lineage>
        <taxon>Eukaryota</taxon>
        <taxon>Viridiplantae</taxon>
        <taxon>Streptophyta</taxon>
        <taxon>Embryophyta</taxon>
        <taxon>Tracheophyta</taxon>
        <taxon>Spermatophyta</taxon>
        <taxon>Magnoliopsida</taxon>
        <taxon>eudicotyledons</taxon>
        <taxon>Gunneridae</taxon>
        <taxon>Pentapetalae</taxon>
        <taxon>asterids</taxon>
        <taxon>lamiids</taxon>
        <taxon>Solanales</taxon>
        <taxon>Convolvulaceae</taxon>
        <taxon>Cuscuteae</taxon>
        <taxon>Cuscuta</taxon>
        <taxon>Cuscuta subgen. Grammica</taxon>
        <taxon>Cuscuta sect. Cleistogrammica</taxon>
    </lineage>
</organism>
<dbReference type="AlphaFoldDB" id="A0A484KHL9"/>
<feature type="compositionally biased region" description="Basic and acidic residues" evidence="1">
    <location>
        <begin position="151"/>
        <end position="177"/>
    </location>
</feature>
<sequence>MGKWNRRYIPRRNFNQYQNFPPADDETHSDIPENSVPSWEIEFCKSVGMPWHKVVNMKKYICCFDNVLKWNDSASQLTFGEAKTRYWAKINGLPCDNPLPDPCEYVAEVDWNVYIDPELILDLERKIFNSDEAEVNNLDDISEWTTSPDNKNPKDGETDSDRSKKLESVNPWEENHARTRGSSKSPGLISGVNDSWGQNPSSGLDNAWSSSWNNESGSAWCTRQKDWGDNKNTSWGQSAWNVRNHNGSQMQNVRSDMDHKVWNTGNYCDAWGNNTARGGGAPKKEGSWQWENSCRNWTTAGSQSHQPPYFESERSSAGRESFYGGSKKREYSSYHTSWFKSSRFQGDEEGASYHWRKMENSKEYK</sequence>
<dbReference type="EMBL" id="OOIL02000161">
    <property type="protein sequence ID" value="VFQ61436.1"/>
    <property type="molecule type" value="Genomic_DNA"/>
</dbReference>
<feature type="region of interest" description="Disordered" evidence="1">
    <location>
        <begin position="298"/>
        <end position="329"/>
    </location>
</feature>
<proteinExistence type="predicted"/>
<dbReference type="PANTHER" id="PTHR34567">
    <property type="entry name" value="FK506-BINDING-LIKE PROTEIN"/>
    <property type="match status" value="1"/>
</dbReference>
<gene>
    <name evidence="2" type="ORF">CCAM_LOCUS3212</name>
</gene>
<protein>
    <submittedName>
        <fullName evidence="2">Uncharacterized protein</fullName>
    </submittedName>
</protein>
<feature type="region of interest" description="Disordered" evidence="1">
    <location>
        <begin position="139"/>
        <end position="209"/>
    </location>
</feature>
<name>A0A484KHL9_9ASTE</name>